<dbReference type="OrthoDB" id="2155246at2759"/>
<organism evidence="8 9">
    <name type="scientific">Aspergillus calidoustus</name>
    <dbReference type="NCBI Taxonomy" id="454130"/>
    <lineage>
        <taxon>Eukaryota</taxon>
        <taxon>Fungi</taxon>
        <taxon>Dikarya</taxon>
        <taxon>Ascomycota</taxon>
        <taxon>Pezizomycotina</taxon>
        <taxon>Eurotiomycetes</taxon>
        <taxon>Eurotiomycetidae</taxon>
        <taxon>Eurotiales</taxon>
        <taxon>Aspergillaceae</taxon>
        <taxon>Aspergillus</taxon>
        <taxon>Aspergillus subgen. Nidulantes</taxon>
    </lineage>
</organism>
<dbReference type="EC" id="3.1.3.84" evidence="3"/>
<evidence type="ECO:0000256" key="5">
    <source>
        <dbReference type="ARBA" id="ARBA00022912"/>
    </source>
</evidence>
<protein>
    <recommendedName>
        <fullName evidence="4">ADP-ribose 1''-phosphate phosphatase</fullName>
        <ecNumber evidence="3">3.1.3.84</ecNumber>
    </recommendedName>
</protein>
<comment type="function">
    <text evidence="1">Highly specific phosphatase involved in the metabolism of ADP-ribose 1''-phosphate (Appr1p) which is produced as a consequence of tRNA splicing.</text>
</comment>
<evidence type="ECO:0000256" key="1">
    <source>
        <dbReference type="ARBA" id="ARBA00002432"/>
    </source>
</evidence>
<dbReference type="EMBL" id="CDMC01000007">
    <property type="protein sequence ID" value="CEN62564.1"/>
    <property type="molecule type" value="Genomic_DNA"/>
</dbReference>
<dbReference type="STRING" id="454130.A0A0U5GUT5"/>
<keyword evidence="5" id="KW-0378">Hydrolase</keyword>
<evidence type="ECO:0000256" key="4">
    <source>
        <dbReference type="ARBA" id="ARBA00019744"/>
    </source>
</evidence>
<dbReference type="OMA" id="CQGSWGK"/>
<dbReference type="PANTHER" id="PTHR12521">
    <property type="entry name" value="PROTEIN C6ORF130"/>
    <property type="match status" value="1"/>
</dbReference>
<keyword evidence="5" id="KW-0904">Protein phosphatase</keyword>
<dbReference type="InterPro" id="IPR043472">
    <property type="entry name" value="Macro_dom-like"/>
</dbReference>
<dbReference type="GO" id="GO:0004721">
    <property type="term" value="F:phosphoprotein phosphatase activity"/>
    <property type="evidence" value="ECO:0007669"/>
    <property type="project" value="UniProtKB-KW"/>
</dbReference>
<evidence type="ECO:0000313" key="8">
    <source>
        <dbReference type="EMBL" id="CEN62564.1"/>
    </source>
</evidence>
<reference evidence="9" key="1">
    <citation type="journal article" date="2016" name="Genome Announc.">
        <title>Draft genome sequences of fungus Aspergillus calidoustus.</title>
        <authorList>
            <person name="Horn F."/>
            <person name="Linde J."/>
            <person name="Mattern D.J."/>
            <person name="Walther G."/>
            <person name="Guthke R."/>
            <person name="Scherlach K."/>
            <person name="Martin K."/>
            <person name="Brakhage A.A."/>
            <person name="Petzke L."/>
            <person name="Valiante V."/>
        </authorList>
    </citation>
    <scope>NUCLEOTIDE SEQUENCE [LARGE SCALE GENOMIC DNA]</scope>
    <source>
        <strain evidence="9">SF006504</strain>
    </source>
</reference>
<evidence type="ECO:0000256" key="3">
    <source>
        <dbReference type="ARBA" id="ARBA00012983"/>
    </source>
</evidence>
<dbReference type="SUPFAM" id="SSF52949">
    <property type="entry name" value="Macro domain-like"/>
    <property type="match status" value="1"/>
</dbReference>
<dbReference type="Gene3D" id="3.40.220.10">
    <property type="entry name" value="Leucine Aminopeptidase, subunit E, domain 1"/>
    <property type="match status" value="1"/>
</dbReference>
<dbReference type="PROSITE" id="PS51154">
    <property type="entry name" value="MACRO"/>
    <property type="match status" value="1"/>
</dbReference>
<accession>A0A0U5GUT5</accession>
<dbReference type="GO" id="GO:0140291">
    <property type="term" value="P:peptidyl-glutamate ADP-deribosylation"/>
    <property type="evidence" value="ECO:0007669"/>
    <property type="project" value="TreeGrafter"/>
</dbReference>
<evidence type="ECO:0000256" key="6">
    <source>
        <dbReference type="ARBA" id="ARBA00034427"/>
    </source>
</evidence>
<comment type="catalytic activity">
    <reaction evidence="6">
        <text>ADP-alpha-D-ribose 1''-phosphate + H2O = ADP-D-ribose + phosphate</text>
        <dbReference type="Rhea" id="RHEA:25029"/>
        <dbReference type="ChEBI" id="CHEBI:15377"/>
        <dbReference type="ChEBI" id="CHEBI:43474"/>
        <dbReference type="ChEBI" id="CHEBI:57967"/>
        <dbReference type="ChEBI" id="CHEBI:58753"/>
        <dbReference type="EC" id="3.1.3.84"/>
    </reaction>
</comment>
<dbReference type="InterPro" id="IPR050892">
    <property type="entry name" value="ADP-ribose_metab_enzymes"/>
</dbReference>
<evidence type="ECO:0000313" key="9">
    <source>
        <dbReference type="Proteomes" id="UP000054771"/>
    </source>
</evidence>
<comment type="similarity">
    <text evidence="2">Belongs to the POA1 family.</text>
</comment>
<evidence type="ECO:0000256" key="2">
    <source>
        <dbReference type="ARBA" id="ARBA00006575"/>
    </source>
</evidence>
<gene>
    <name evidence="8" type="ORF">ASPCAL09197</name>
</gene>
<dbReference type="AlphaFoldDB" id="A0A0U5GUT5"/>
<evidence type="ECO:0000259" key="7">
    <source>
        <dbReference type="PROSITE" id="PS51154"/>
    </source>
</evidence>
<name>A0A0U5GUT5_ASPCI</name>
<dbReference type="InterPro" id="IPR002589">
    <property type="entry name" value="Macro_dom"/>
</dbReference>
<proteinExistence type="inferred from homology"/>
<keyword evidence="9" id="KW-1185">Reference proteome</keyword>
<feature type="domain" description="Macro" evidence="7">
    <location>
        <begin position="1"/>
        <end position="184"/>
    </location>
</feature>
<dbReference type="Proteomes" id="UP000054771">
    <property type="component" value="Unassembled WGS sequence"/>
</dbReference>
<dbReference type="PANTHER" id="PTHR12521:SF0">
    <property type="entry name" value="ADP-RIBOSE GLYCOHYDROLASE OARD1"/>
    <property type="match status" value="1"/>
</dbReference>
<sequence>MSTPSKVEEIEGDLFTAPEGAALIHACNCKGSWGAGIALEFKKRYPAAFRVYKSFCDDFQKNPHYLTTTQPSVGDVQVQLPEGHTLIIPPQPEDYEKSSGKKHWIICLFTSYGLGGTLSSPAEVLRNTETALADLKTQLHESQYAEIAGLYACRINSGLFKVDWNLTKQKMEQADLDITVISPS</sequence>